<evidence type="ECO:0000313" key="2">
    <source>
        <dbReference type="Proteomes" id="UP000831947"/>
    </source>
</evidence>
<keyword evidence="2" id="KW-1185">Reference proteome</keyword>
<reference evidence="1 2" key="1">
    <citation type="journal article" date="2022" name="Int. J. Syst. Evol. Microbiol.">
        <title>Apilactobacillus apisilvae sp. nov., Nicolia spurrieriana gen. nov. sp. nov., Bombilactobacillus folatiphilus sp. nov. and Bombilactobacillus thymidiniphilus sp. nov., four new lactic acid bacterial isolates from stingless bees Tetragonula carbonaria and Austroplebeia australis.</title>
        <authorList>
            <person name="Oliphant S.A."/>
            <person name="Watson-Haigh N.S."/>
            <person name="Sumby K.M."/>
            <person name="Gardner J."/>
            <person name="Groom S."/>
            <person name="Jiranek V."/>
        </authorList>
    </citation>
    <scope>NUCLEOTIDE SEQUENCE [LARGE SCALE GENOMIC DNA]</scope>
    <source>
        <strain evidence="1 2">SG4_A1</strain>
    </source>
</reference>
<accession>A0ABY4PCN1</accession>
<dbReference type="Proteomes" id="UP000831947">
    <property type="component" value="Chromosome"/>
</dbReference>
<gene>
    <name evidence="1" type="ORF">MOO47_07070</name>
</gene>
<dbReference type="InterPro" id="IPR010982">
    <property type="entry name" value="Lambda_DNA-bd_dom_sf"/>
</dbReference>
<protein>
    <submittedName>
        <fullName evidence="1">XRE family transcriptional regulator</fullName>
    </submittedName>
</protein>
<name>A0ABY4PCN1_9LACO</name>
<sequence length="92" mass="11203">MNRGQFELENVDKSILKKEMLRPKTNLRQERLIREYSTSYMAKLIGLSNRRQYEQKERGRAPFHDYEMMIISQKFLMSINYLFFDDMEPLDS</sequence>
<proteinExistence type="predicted"/>
<organism evidence="1 2">
    <name type="scientific">Bombilactobacillus thymidiniphilus</name>
    <dbReference type="NCBI Taxonomy" id="2923363"/>
    <lineage>
        <taxon>Bacteria</taxon>
        <taxon>Bacillati</taxon>
        <taxon>Bacillota</taxon>
        <taxon>Bacilli</taxon>
        <taxon>Lactobacillales</taxon>
        <taxon>Lactobacillaceae</taxon>
        <taxon>Bombilactobacillus</taxon>
    </lineage>
</organism>
<evidence type="ECO:0000313" key="1">
    <source>
        <dbReference type="EMBL" id="UQS83523.1"/>
    </source>
</evidence>
<dbReference type="EMBL" id="CP093365">
    <property type="protein sequence ID" value="UQS83523.1"/>
    <property type="molecule type" value="Genomic_DNA"/>
</dbReference>
<dbReference type="SUPFAM" id="SSF47413">
    <property type="entry name" value="lambda repressor-like DNA-binding domains"/>
    <property type="match status" value="1"/>
</dbReference>
<dbReference type="RefSeq" id="WP_249512749.1">
    <property type="nucleotide sequence ID" value="NZ_CP093365.1"/>
</dbReference>